<dbReference type="EMBL" id="JAECZB010000080">
    <property type="protein sequence ID" value="MBH8554685.1"/>
    <property type="molecule type" value="Genomic_DNA"/>
</dbReference>
<dbReference type="PDB" id="9GMZ">
    <property type="method" value="EM"/>
    <property type="resolution" value="3.20 A"/>
    <property type="chains" value="H/I/J/K/L/M=856-899"/>
</dbReference>
<dbReference type="SMR" id="A0A8J7HLK6"/>
<keyword evidence="3" id="KW-1185">Reference proteome</keyword>
<evidence type="ECO:0000313" key="3">
    <source>
        <dbReference type="Proteomes" id="UP000599391"/>
    </source>
</evidence>
<dbReference type="InterPro" id="IPR001584">
    <property type="entry name" value="Integrase_cat-core"/>
</dbReference>
<dbReference type="GO" id="GO:0003676">
    <property type="term" value="F:nucleic acid binding"/>
    <property type="evidence" value="ECO:0007669"/>
    <property type="project" value="InterPro"/>
</dbReference>
<sequence length="899" mass="103250">MLSKTQFDAWCCRLNISSQAQNLIEKIRSSEPSRRVGGGRKNVSGRYPSRKMGATIQFESHRVELPTIYEFEHDEEVLEFYDQPCPIKLDYQRKNGRNLGVLHTPDFFVIRSNYAGWEECKTEEELKKLADKSPNRYFCDSEGRWRTPPGENYAQQFELYYRLRVDTQINWVIQRNVIFLEDYFRAESLQLETAINAEIQHLVSNSPGISLAELLNYGTQASADDIYALIATEQLYVDLSVAPLAEPERVCVFSDKQTATAYGLMLKTTTSSTLMSFSAINLSPGTSISWDGKGLSIIHVGDTEVTLQDELEQLIQLKKSLFLNLVQQAKIKSLQKSEAPDIKAESWEQFYKASPEDQAEALRRYKVIEPYLNGNPPENETVPERTIRHWKLKYLAAQQQYSCGYIGLLSHRSAKGNRTRKLPEETLVLMEKFILDDYETLKQKKMWEVHGALVRICEQQGAIAPSYKAFTKEIKKRSSYEQIKKRQGHRAAYKQETFYWELNRTTPRHGDRPFEIAHIDHTELDVELVCSRTGRSLGRPWATFLIDAYSRRFLAVYLTFDSPSYRSCLMVLRLCVQRHNRLPQIIVVDNGAEFHSVYFETLLATFECTKKNRPPAKGRFGSVCERLFGTSNTQFIHNLLGNTQITRNIRQVTKSVNPKNQAIWTLGLLYEYLCAWAYEVYDIDEHPALFQSPRDAFTAGIALGGSRLHRMIPYDENFQILTLPTTSEGKAKVQSGSGVKINSIYYWSNSFRDPQIENTSVQVRYDPFDIGIAYAFVRGLWVQCISQYYAEFQGRSEKELKLASAELRKRSSNHARQSRVSAKNLAEFLASVEAQEALLEQRSYDAEAKEVFRVIEGGKATFSRNEEPKVIQIPFGNTDNQVTEVEANTPETLVVYEEF</sequence>
<dbReference type="Gene3D" id="3.30.420.10">
    <property type="entry name" value="Ribonuclease H-like superfamily/Ribonuclease H"/>
    <property type="match status" value="1"/>
</dbReference>
<reference evidence="2 3" key="1">
    <citation type="journal article" date="2021" name="Int. J. Syst. Evol. Microbiol.">
        <title>Amazonocrinis nigriterrae gen. nov., sp. nov., Atlanticothrix silvestris gen. nov., sp. nov. and Dendronalium phyllosphericum gen. nov., sp. nov., nostocacean cyanobacteria from Brazilian environments.</title>
        <authorList>
            <person name="Alvarenga D.O."/>
            <person name="Andreote A.P.D."/>
            <person name="Branco L.H.Z."/>
            <person name="Delbaje E."/>
            <person name="Cruz R.B."/>
            <person name="Varani A.M."/>
            <person name="Fiore M.F."/>
        </authorList>
    </citation>
    <scope>NUCLEOTIDE SEQUENCE [LARGE SCALE GENOMIC DNA]</scope>
    <source>
        <strain evidence="2 3">CENA357</strain>
    </source>
</reference>
<proteinExistence type="evidence at protein level"/>
<feature type="domain" description="Integrase catalytic" evidence="1">
    <location>
        <begin position="509"/>
        <end position="701"/>
    </location>
</feature>
<dbReference type="Proteomes" id="UP000599391">
    <property type="component" value="Unassembled WGS sequence"/>
</dbReference>
<evidence type="ECO:0000259" key="1">
    <source>
        <dbReference type="PROSITE" id="PS50994"/>
    </source>
</evidence>
<keyword evidence="4" id="KW-0002">3D-structure</keyword>
<evidence type="ECO:0007829" key="4">
    <source>
        <dbReference type="PDB" id="9GMZ"/>
    </source>
</evidence>
<gene>
    <name evidence="2" type="ORF">I8751_20450</name>
</gene>
<dbReference type="PROSITE" id="PS50994">
    <property type="entry name" value="INTEGRASE"/>
    <property type="match status" value="1"/>
</dbReference>
<dbReference type="Pfam" id="PF09299">
    <property type="entry name" value="Mu-transpos_C"/>
    <property type="match status" value="1"/>
</dbReference>
<reference evidence="4" key="2">
    <citation type="journal article" date="2025" name="Nucleic Acids Res.">
        <title>Structural basis of TnsC oligomerization and transposase recruitment in type I-B CRISPR-associated transposons.</title>
        <authorList>
            <person name="Finocchio G."/>
            <person name="Querques I."/>
            <person name="Chanez C."/>
            <person name="Speichert K.J."/>
            <person name="Jinek M."/>
        </authorList>
    </citation>
    <scope>STRUCTURE BY ELECTRON MICROSCOPY (3.20 ANGSTROMS) OF 856-899</scope>
</reference>
<dbReference type="SUPFAM" id="SSF53098">
    <property type="entry name" value="Ribonuclease H-like"/>
    <property type="match status" value="1"/>
</dbReference>
<dbReference type="InterPro" id="IPR012337">
    <property type="entry name" value="RNaseH-like_sf"/>
</dbReference>
<dbReference type="InterPro" id="IPR036397">
    <property type="entry name" value="RNaseH_sf"/>
</dbReference>
<dbReference type="RefSeq" id="WP_214440918.1">
    <property type="nucleotide sequence ID" value="NZ_JAECZB010000080.1"/>
</dbReference>
<comment type="caution">
    <text evidence="2">The sequence shown here is derived from an EMBL/GenBank/DDBJ whole genome shotgun (WGS) entry which is preliminary data.</text>
</comment>
<name>A0A8J7HLK6_9CYAN</name>
<dbReference type="GO" id="GO:0015074">
    <property type="term" value="P:DNA integration"/>
    <property type="evidence" value="ECO:0007669"/>
    <property type="project" value="InterPro"/>
</dbReference>
<accession>A0A8J7HLK6</accession>
<dbReference type="InterPro" id="IPR015378">
    <property type="entry name" value="Transposase-like_Mu_C"/>
</dbReference>
<protein>
    <submittedName>
        <fullName evidence="2">DDE-type integrase/transposase/recombinase</fullName>
    </submittedName>
</protein>
<dbReference type="AlphaFoldDB" id="A0A8J7HLK6"/>
<evidence type="ECO:0000313" key="2">
    <source>
        <dbReference type="EMBL" id="MBH8554685.1"/>
    </source>
</evidence>
<organism evidence="2 3">
    <name type="scientific">Atlanticothrix silvestris CENA357</name>
    <dbReference type="NCBI Taxonomy" id="1725252"/>
    <lineage>
        <taxon>Bacteria</taxon>
        <taxon>Bacillati</taxon>
        <taxon>Cyanobacteriota</taxon>
        <taxon>Cyanophyceae</taxon>
        <taxon>Nostocales</taxon>
        <taxon>Nodulariaceae</taxon>
        <taxon>Atlanticothrix</taxon>
        <taxon>Atlanticothrix silvestris</taxon>
    </lineage>
</organism>